<dbReference type="GO" id="GO:0005886">
    <property type="term" value="C:plasma membrane"/>
    <property type="evidence" value="ECO:0007669"/>
    <property type="project" value="UniProtKB-SubCell"/>
</dbReference>
<evidence type="ECO:0000313" key="12">
    <source>
        <dbReference type="Proteomes" id="UP000185221"/>
    </source>
</evidence>
<evidence type="ECO:0000256" key="2">
    <source>
        <dbReference type="ARBA" id="ARBA00022448"/>
    </source>
</evidence>
<evidence type="ECO:0000256" key="10">
    <source>
        <dbReference type="SAM" id="Phobius"/>
    </source>
</evidence>
<keyword evidence="7" id="KW-0406">Ion transport</keyword>
<protein>
    <recommendedName>
        <fullName evidence="9">Multidrug-efflux transporter</fullName>
    </recommendedName>
</protein>
<dbReference type="InterPro" id="IPR048279">
    <property type="entry name" value="MdtK-like"/>
</dbReference>
<feature type="transmembrane region" description="Helical" evidence="10">
    <location>
        <begin position="295"/>
        <end position="315"/>
    </location>
</feature>
<sequence length="474" mass="51554">MLIGRLIGDEKRMKNEQGLLEGSIFKSLSMLAWPIIMANILQTAYQLIDTFWLGRLGANAVAAVSISFPILFLVLSLGAGLTLAGTVIVSQYKGASNQKMIDFSAGQTVALVLLVSSFLAVVGFFSARPLMVLIGAGPEILEDSVSYFQVSSWGFVFLFMFFVFQSLMRGIGNVLLPMYIVLGTVFLNLVLDPLFIFGYGSIPGYGVAGAAVASVITQGISAVVGLIILLGGKRGIRIKLRDMIPQWEWVKRLFSLGIPASLEQSSRAGAMTVMVMLVTSFGSNVVAAYGIGARILSLVIVPALGFAIATTTLVGQNIGAAKIKRAEKIGDLSSKIAFFGLTGVGLILFLLAEPLTRFFVPNDPQVIREGSKFIKIMAPSFGLLGVQQVLNGLFNGARFTQASMLISVFNMWIVRFPLAFILSYQTDLGFEGIWWSFPISNLFAAIVAFIYYKSGHWKVRTLRKRHLWLQQGIN</sequence>
<dbReference type="PANTHER" id="PTHR43298">
    <property type="entry name" value="MULTIDRUG RESISTANCE PROTEIN NORM-RELATED"/>
    <property type="match status" value="1"/>
</dbReference>
<evidence type="ECO:0000256" key="1">
    <source>
        <dbReference type="ARBA" id="ARBA00004651"/>
    </source>
</evidence>
<dbReference type="GO" id="GO:0006811">
    <property type="term" value="P:monoatomic ion transport"/>
    <property type="evidence" value="ECO:0007669"/>
    <property type="project" value="UniProtKB-KW"/>
</dbReference>
<evidence type="ECO:0000313" key="11">
    <source>
        <dbReference type="EMBL" id="SIN82009.1"/>
    </source>
</evidence>
<organism evidence="11 12">
    <name type="scientific">Algoriphagus halophilus</name>
    <dbReference type="NCBI Taxonomy" id="226505"/>
    <lineage>
        <taxon>Bacteria</taxon>
        <taxon>Pseudomonadati</taxon>
        <taxon>Bacteroidota</taxon>
        <taxon>Cytophagia</taxon>
        <taxon>Cytophagales</taxon>
        <taxon>Cyclobacteriaceae</taxon>
        <taxon>Algoriphagus</taxon>
    </lineage>
</organism>
<feature type="transmembrane region" description="Helical" evidence="10">
    <location>
        <begin position="61"/>
        <end position="89"/>
    </location>
</feature>
<feature type="transmembrane region" description="Helical" evidence="10">
    <location>
        <begin position="406"/>
        <end position="426"/>
    </location>
</feature>
<evidence type="ECO:0000256" key="5">
    <source>
        <dbReference type="ARBA" id="ARBA00022692"/>
    </source>
</evidence>
<keyword evidence="12" id="KW-1185">Reference proteome</keyword>
<dbReference type="InterPro" id="IPR002528">
    <property type="entry name" value="MATE_fam"/>
</dbReference>
<dbReference type="GO" id="GO:0042910">
    <property type="term" value="F:xenobiotic transmembrane transporter activity"/>
    <property type="evidence" value="ECO:0007669"/>
    <property type="project" value="InterPro"/>
</dbReference>
<dbReference type="NCBIfam" id="TIGR00797">
    <property type="entry name" value="matE"/>
    <property type="match status" value="1"/>
</dbReference>
<dbReference type="PANTHER" id="PTHR43298:SF2">
    <property type="entry name" value="FMN_FAD EXPORTER YEEO-RELATED"/>
    <property type="match status" value="1"/>
</dbReference>
<feature type="transmembrane region" description="Helical" evidence="10">
    <location>
        <begin position="336"/>
        <end position="356"/>
    </location>
</feature>
<evidence type="ECO:0000256" key="3">
    <source>
        <dbReference type="ARBA" id="ARBA00022449"/>
    </source>
</evidence>
<feature type="transmembrane region" description="Helical" evidence="10">
    <location>
        <begin position="176"/>
        <end position="199"/>
    </location>
</feature>
<dbReference type="InterPro" id="IPR050222">
    <property type="entry name" value="MATE_MdtK"/>
</dbReference>
<keyword evidence="3" id="KW-0050">Antiport</keyword>
<dbReference type="AlphaFoldDB" id="A0A1N6EG61"/>
<feature type="transmembrane region" description="Helical" evidence="10">
    <location>
        <begin position="376"/>
        <end position="394"/>
    </location>
</feature>
<dbReference type="Proteomes" id="UP000185221">
    <property type="component" value="Unassembled WGS sequence"/>
</dbReference>
<keyword evidence="8 10" id="KW-0472">Membrane</keyword>
<keyword evidence="4" id="KW-1003">Cell membrane</keyword>
<evidence type="ECO:0000256" key="4">
    <source>
        <dbReference type="ARBA" id="ARBA00022475"/>
    </source>
</evidence>
<dbReference type="Pfam" id="PF01554">
    <property type="entry name" value="MatE"/>
    <property type="match status" value="2"/>
</dbReference>
<dbReference type="GO" id="GO:0015297">
    <property type="term" value="F:antiporter activity"/>
    <property type="evidence" value="ECO:0007669"/>
    <property type="project" value="UniProtKB-KW"/>
</dbReference>
<evidence type="ECO:0000256" key="9">
    <source>
        <dbReference type="ARBA" id="ARBA00031636"/>
    </source>
</evidence>
<gene>
    <name evidence="11" type="ORF">SAMN05444394_2117</name>
</gene>
<feature type="transmembrane region" description="Helical" evidence="10">
    <location>
        <begin position="205"/>
        <end position="231"/>
    </location>
</feature>
<keyword evidence="2" id="KW-0813">Transport</keyword>
<feature type="transmembrane region" description="Helical" evidence="10">
    <location>
        <begin position="432"/>
        <end position="452"/>
    </location>
</feature>
<feature type="transmembrane region" description="Helical" evidence="10">
    <location>
        <begin position="268"/>
        <end position="289"/>
    </location>
</feature>
<accession>A0A1N6EG61</accession>
<dbReference type="EMBL" id="FSRC01000001">
    <property type="protein sequence ID" value="SIN82009.1"/>
    <property type="molecule type" value="Genomic_DNA"/>
</dbReference>
<comment type="subcellular location">
    <subcellularLocation>
        <location evidence="1">Cell membrane</location>
        <topology evidence="1">Multi-pass membrane protein</topology>
    </subcellularLocation>
</comment>
<dbReference type="PIRSF" id="PIRSF006603">
    <property type="entry name" value="DinF"/>
    <property type="match status" value="1"/>
</dbReference>
<keyword evidence="5 10" id="KW-0812">Transmembrane</keyword>
<reference evidence="12" key="1">
    <citation type="submission" date="2016-11" db="EMBL/GenBank/DDBJ databases">
        <authorList>
            <person name="Varghese N."/>
            <person name="Submissions S."/>
        </authorList>
    </citation>
    <scope>NUCLEOTIDE SEQUENCE [LARGE SCALE GENOMIC DNA]</scope>
    <source>
        <strain evidence="12">DSM 15292</strain>
    </source>
</reference>
<dbReference type="STRING" id="226505.SAMN05444394_2117"/>
<evidence type="ECO:0000256" key="7">
    <source>
        <dbReference type="ARBA" id="ARBA00023065"/>
    </source>
</evidence>
<feature type="transmembrane region" description="Helical" evidence="10">
    <location>
        <begin position="109"/>
        <end position="127"/>
    </location>
</feature>
<proteinExistence type="predicted"/>
<feature type="transmembrane region" description="Helical" evidence="10">
    <location>
        <begin position="147"/>
        <end position="164"/>
    </location>
</feature>
<feature type="transmembrane region" description="Helical" evidence="10">
    <location>
        <begin position="20"/>
        <end position="41"/>
    </location>
</feature>
<evidence type="ECO:0000256" key="6">
    <source>
        <dbReference type="ARBA" id="ARBA00022989"/>
    </source>
</evidence>
<evidence type="ECO:0000256" key="8">
    <source>
        <dbReference type="ARBA" id="ARBA00023136"/>
    </source>
</evidence>
<keyword evidence="6 10" id="KW-1133">Transmembrane helix</keyword>
<name>A0A1N6EG61_9BACT</name>
<dbReference type="CDD" id="cd13142">
    <property type="entry name" value="MATE_like_12"/>
    <property type="match status" value="1"/>
</dbReference>